<feature type="transmembrane region" description="Helical" evidence="14">
    <location>
        <begin position="228"/>
        <end position="261"/>
    </location>
</feature>
<accession>A0A7L1TMM5</accession>
<evidence type="ECO:0000313" key="17">
    <source>
        <dbReference type="EMBL" id="NXO61949.1"/>
    </source>
</evidence>
<dbReference type="PANTHER" id="PTHR22883:SF71">
    <property type="entry name" value="PALMITOYLTRANSFERASE ZDHHC9"/>
    <property type="match status" value="1"/>
</dbReference>
<comment type="similarity">
    <text evidence="12">Belongs to the DHHC palmitoyltransferase family. ERF2/ZDHHC9 subfamily.</text>
</comment>
<keyword evidence="6 14" id="KW-1133">Transmembrane helix</keyword>
<keyword evidence="4 14" id="KW-0812">Transmembrane</keyword>
<dbReference type="EC" id="2.3.1.225" evidence="14"/>
<evidence type="ECO:0000256" key="4">
    <source>
        <dbReference type="ARBA" id="ARBA00022692"/>
    </source>
</evidence>
<evidence type="ECO:0000256" key="6">
    <source>
        <dbReference type="ARBA" id="ARBA00022989"/>
    </source>
</evidence>
<evidence type="ECO:0000256" key="12">
    <source>
        <dbReference type="ARBA" id="ARBA00023463"/>
    </source>
</evidence>
<dbReference type="PROSITE" id="PS50216">
    <property type="entry name" value="DHHC"/>
    <property type="match status" value="1"/>
</dbReference>
<feature type="non-terminal residue" evidence="17">
    <location>
        <position position="385"/>
    </location>
</feature>
<feature type="transmembrane region" description="Helical" evidence="14">
    <location>
        <begin position="67"/>
        <end position="84"/>
    </location>
</feature>
<evidence type="ECO:0000256" key="7">
    <source>
        <dbReference type="ARBA" id="ARBA00023034"/>
    </source>
</evidence>
<comment type="subcellular location">
    <subcellularLocation>
        <location evidence="1">Endoplasmic reticulum membrane</location>
        <topology evidence="1">Multi-pass membrane protein</topology>
    </subcellularLocation>
    <subcellularLocation>
        <location evidence="2">Golgi apparatus membrane</location>
        <topology evidence="2">Multi-pass membrane protein</topology>
    </subcellularLocation>
</comment>
<evidence type="ECO:0000256" key="3">
    <source>
        <dbReference type="ARBA" id="ARBA00022679"/>
    </source>
</evidence>
<dbReference type="Pfam" id="PF01529">
    <property type="entry name" value="DHHC"/>
    <property type="match status" value="1"/>
</dbReference>
<keyword evidence="3 14" id="KW-0808">Transferase</keyword>
<organism evidence="17 18">
    <name type="scientific">Phainopepla nitens</name>
    <name type="common">Phainopepla</name>
    <dbReference type="NCBI Taxonomy" id="161653"/>
    <lineage>
        <taxon>Eukaryota</taxon>
        <taxon>Metazoa</taxon>
        <taxon>Chordata</taxon>
        <taxon>Craniata</taxon>
        <taxon>Vertebrata</taxon>
        <taxon>Euteleostomi</taxon>
        <taxon>Archelosauria</taxon>
        <taxon>Archosauria</taxon>
        <taxon>Dinosauria</taxon>
        <taxon>Saurischia</taxon>
        <taxon>Theropoda</taxon>
        <taxon>Coelurosauria</taxon>
        <taxon>Aves</taxon>
        <taxon>Neognathae</taxon>
        <taxon>Neoaves</taxon>
        <taxon>Telluraves</taxon>
        <taxon>Australaves</taxon>
        <taxon>Passeriformes</taxon>
        <taxon>Bombycillidae</taxon>
        <taxon>Phainopepla</taxon>
    </lineage>
</organism>
<keyword evidence="7" id="KW-0333">Golgi apparatus</keyword>
<evidence type="ECO:0000256" key="15">
    <source>
        <dbReference type="SAM" id="MobiDB-lite"/>
    </source>
</evidence>
<keyword evidence="8 14" id="KW-0472">Membrane</keyword>
<dbReference type="InterPro" id="IPR001594">
    <property type="entry name" value="Palmitoyltrfase_DHHC"/>
</dbReference>
<feature type="transmembrane region" description="Helical" evidence="14">
    <location>
        <begin position="183"/>
        <end position="208"/>
    </location>
</feature>
<evidence type="ECO:0000256" key="9">
    <source>
        <dbReference type="ARBA" id="ARBA00023139"/>
    </source>
</evidence>
<evidence type="ECO:0000256" key="5">
    <source>
        <dbReference type="ARBA" id="ARBA00022824"/>
    </source>
</evidence>
<dbReference type="InterPro" id="IPR039859">
    <property type="entry name" value="PFA4/ZDH16/20/ERF2-like"/>
</dbReference>
<feature type="transmembrane region" description="Helical" evidence="14">
    <location>
        <begin position="37"/>
        <end position="55"/>
    </location>
</feature>
<dbReference type="AlphaFoldDB" id="A0A7L1TMM5"/>
<keyword evidence="9" id="KW-0564">Palmitate</keyword>
<name>A0A7L1TMM5_PHANI</name>
<protein>
    <recommendedName>
        <fullName evidence="14">Palmitoyltransferase</fullName>
        <ecNumber evidence="14">2.3.1.225</ecNumber>
    </recommendedName>
</protein>
<comment type="caution">
    <text evidence="17">The sequence shown here is derived from an EMBL/GenBank/DDBJ whole genome shotgun (WGS) entry which is preliminary data.</text>
</comment>
<comment type="domain">
    <text evidence="14">The DHHC domain is required for palmitoyltransferase activity.</text>
</comment>
<keyword evidence="18" id="KW-1185">Reference proteome</keyword>
<evidence type="ECO:0000256" key="11">
    <source>
        <dbReference type="ARBA" id="ARBA00023315"/>
    </source>
</evidence>
<feature type="region of interest" description="Disordered" evidence="15">
    <location>
        <begin position="314"/>
        <end position="385"/>
    </location>
</feature>
<dbReference type="EMBL" id="VXBQ01001121">
    <property type="protein sequence ID" value="NXO61949.1"/>
    <property type="molecule type" value="Genomic_DNA"/>
</dbReference>
<keyword evidence="11 14" id="KW-0012">Acyltransferase</keyword>
<dbReference type="PANTHER" id="PTHR22883">
    <property type="entry name" value="ZINC FINGER DHHC DOMAIN CONTAINING PROTEIN"/>
    <property type="match status" value="1"/>
</dbReference>
<evidence type="ECO:0000256" key="10">
    <source>
        <dbReference type="ARBA" id="ARBA00023288"/>
    </source>
</evidence>
<evidence type="ECO:0000256" key="2">
    <source>
        <dbReference type="ARBA" id="ARBA00004653"/>
    </source>
</evidence>
<sequence length="385" mass="43033">MSVMVARKKVVRKWEKLPGRNTFCCDGRIMMARQKGIFYLTLFLILGTCALFFAFECRYLAVQLSPAIPVFAAVLFLFAMATLLRTSFSDPGVIPRALPDEAAFIEMEIEATNGTVPQGQRPPPRIKNFQINNQIVKLKYCYTCKIFRPPRASHCSICDNCVERFDHHCPWVGNCVGKRNYRYFYLFILSLSLLTIYIFTFNIVYVALKSLKIGFLNTLKETPGTYPSSLTVLTVLEVLICFFTLWSVVGLTGFHTFLVALNQTTNEDIKGSWTGKNRVQNPYSHGNIVKNCCEVLCGPLPPSVLDRRGILQQEESTAQEGSCPRGPSTQEPPATHGPGQAQEGHSVLSLQVPVPSMSDTEMPEEKQRTPGELPVPSPDAGRVEH</sequence>
<dbReference type="GO" id="GO:0005789">
    <property type="term" value="C:endoplasmic reticulum membrane"/>
    <property type="evidence" value="ECO:0007669"/>
    <property type="project" value="UniProtKB-SubCell"/>
</dbReference>
<evidence type="ECO:0000256" key="13">
    <source>
        <dbReference type="ARBA" id="ARBA00047790"/>
    </source>
</evidence>
<feature type="non-terminal residue" evidence="17">
    <location>
        <position position="1"/>
    </location>
</feature>
<dbReference type="GO" id="GO:0019706">
    <property type="term" value="F:protein-cysteine S-palmitoyltransferase activity"/>
    <property type="evidence" value="ECO:0007669"/>
    <property type="project" value="UniProtKB-EC"/>
</dbReference>
<evidence type="ECO:0000313" key="18">
    <source>
        <dbReference type="Proteomes" id="UP000579685"/>
    </source>
</evidence>
<dbReference type="Proteomes" id="UP000579685">
    <property type="component" value="Unassembled WGS sequence"/>
</dbReference>
<feature type="domain" description="Palmitoyltransferase DHHC" evidence="16">
    <location>
        <begin position="137"/>
        <end position="270"/>
    </location>
</feature>
<evidence type="ECO:0000256" key="1">
    <source>
        <dbReference type="ARBA" id="ARBA00004477"/>
    </source>
</evidence>
<dbReference type="GO" id="GO:0006612">
    <property type="term" value="P:protein targeting to membrane"/>
    <property type="evidence" value="ECO:0007669"/>
    <property type="project" value="TreeGrafter"/>
</dbReference>
<evidence type="ECO:0000259" key="16">
    <source>
        <dbReference type="Pfam" id="PF01529"/>
    </source>
</evidence>
<comment type="catalytic activity">
    <reaction evidence="13">
        <text>L-cysteinyl-[protein] + hexadecanoyl-CoA = S-hexadecanoyl-L-cysteinyl-[protein] + CoA</text>
        <dbReference type="Rhea" id="RHEA:36683"/>
        <dbReference type="Rhea" id="RHEA-COMP:10131"/>
        <dbReference type="Rhea" id="RHEA-COMP:11032"/>
        <dbReference type="ChEBI" id="CHEBI:29950"/>
        <dbReference type="ChEBI" id="CHEBI:57287"/>
        <dbReference type="ChEBI" id="CHEBI:57379"/>
        <dbReference type="ChEBI" id="CHEBI:74151"/>
        <dbReference type="EC" id="2.3.1.225"/>
    </reaction>
    <physiologicalReaction direction="left-to-right" evidence="13">
        <dbReference type="Rhea" id="RHEA:36684"/>
    </physiologicalReaction>
</comment>
<gene>
    <name evidence="17" type="primary">Zdhhc9</name>
    <name evidence="17" type="ORF">PHANIT_R07061</name>
</gene>
<keyword evidence="5" id="KW-0256">Endoplasmic reticulum</keyword>
<proteinExistence type="inferred from homology"/>
<keyword evidence="10" id="KW-0449">Lipoprotein</keyword>
<dbReference type="GO" id="GO:0000139">
    <property type="term" value="C:Golgi membrane"/>
    <property type="evidence" value="ECO:0007669"/>
    <property type="project" value="UniProtKB-SubCell"/>
</dbReference>
<evidence type="ECO:0000256" key="8">
    <source>
        <dbReference type="ARBA" id="ARBA00023136"/>
    </source>
</evidence>
<reference evidence="17 18" key="1">
    <citation type="submission" date="2019-09" db="EMBL/GenBank/DDBJ databases">
        <title>Bird 10,000 Genomes (B10K) Project - Family phase.</title>
        <authorList>
            <person name="Zhang G."/>
        </authorList>
    </citation>
    <scope>NUCLEOTIDE SEQUENCE [LARGE SCALE GENOMIC DNA]</scope>
    <source>
        <strain evidence="17">B10K-DU-002-32</strain>
        <tissue evidence="17">Muscle</tissue>
    </source>
</reference>
<evidence type="ECO:0000256" key="14">
    <source>
        <dbReference type="RuleBase" id="RU079119"/>
    </source>
</evidence>